<dbReference type="RefSeq" id="WP_147086419.1">
    <property type="nucleotide sequence ID" value="NZ_VORM01000032.1"/>
</dbReference>
<gene>
    <name evidence="2" type="ORF">ESY86_09830</name>
</gene>
<dbReference type="CDD" id="cd03801">
    <property type="entry name" value="GT4_PimA-like"/>
    <property type="match status" value="1"/>
</dbReference>
<organism evidence="2 3">
    <name type="scientific">Subsaximicrobium wynnwilliamsii</name>
    <dbReference type="NCBI Taxonomy" id="291179"/>
    <lineage>
        <taxon>Bacteria</taxon>
        <taxon>Pseudomonadati</taxon>
        <taxon>Bacteroidota</taxon>
        <taxon>Flavobacteriia</taxon>
        <taxon>Flavobacteriales</taxon>
        <taxon>Flavobacteriaceae</taxon>
        <taxon>Subsaximicrobium</taxon>
    </lineage>
</organism>
<name>A0A5C6ZIN8_9FLAO</name>
<keyword evidence="2" id="KW-0808">Transferase</keyword>
<sequence length="389" mass="45066">MHKILFLQSHPIQYHSPLYDKLEQNELVEFKIYYCSDYGLSQDGKRFHPEFGELPNWDVDLVNGHTYEILKNSALKKGIFNGFFGLMNFGIYAKLKSDRPDVLVINGWNYFTMIWAVFCCKFLKVKVYARGDNSIDGDKQLSNLKLIMKHFLYGKLLFPLFTKIGYVGKKNKEFFESYGVKYAKLINLPHAIDNERFIKYYERHRNNKIEIRRQLGISSAFNVLFIGRLHQEKRIFDLIEAVGKIPEKVQLTIIGDGKLQDKVRQACEAYPNHTFNLIGFQNQEELLEYYITGDLMVLPSQLETWGLVVNEAMNFDLPIILSDTVGCAEDLCQEKNGYIYKMGDVNSLSSHIDYLTKNSNIAKKMGVKSGEIVKDYSYESIIKNLIQSL</sequence>
<dbReference type="SUPFAM" id="SSF53756">
    <property type="entry name" value="UDP-Glycosyltransferase/glycogen phosphorylase"/>
    <property type="match status" value="1"/>
</dbReference>
<dbReference type="PANTHER" id="PTHR45947:SF3">
    <property type="entry name" value="SULFOQUINOVOSYL TRANSFERASE SQD2"/>
    <property type="match status" value="1"/>
</dbReference>
<protein>
    <submittedName>
        <fullName evidence="2">Glycosyltransferase family 4 protein</fullName>
    </submittedName>
</protein>
<keyword evidence="3" id="KW-1185">Reference proteome</keyword>
<accession>A0A5C6ZIN8</accession>
<dbReference type="OrthoDB" id="9790710at2"/>
<dbReference type="AlphaFoldDB" id="A0A5C6ZIN8"/>
<comment type="caution">
    <text evidence="2">The sequence shown here is derived from an EMBL/GenBank/DDBJ whole genome shotgun (WGS) entry which is preliminary data.</text>
</comment>
<evidence type="ECO:0000313" key="2">
    <source>
        <dbReference type="EMBL" id="TXD89065.1"/>
    </source>
</evidence>
<dbReference type="EMBL" id="VORO01000009">
    <property type="protein sequence ID" value="TXD89065.1"/>
    <property type="molecule type" value="Genomic_DNA"/>
</dbReference>
<feature type="domain" description="Glycosyl transferase family 1" evidence="1">
    <location>
        <begin position="208"/>
        <end position="366"/>
    </location>
</feature>
<dbReference type="PANTHER" id="PTHR45947">
    <property type="entry name" value="SULFOQUINOVOSYL TRANSFERASE SQD2"/>
    <property type="match status" value="1"/>
</dbReference>
<evidence type="ECO:0000259" key="1">
    <source>
        <dbReference type="Pfam" id="PF00534"/>
    </source>
</evidence>
<dbReference type="InterPro" id="IPR001296">
    <property type="entry name" value="Glyco_trans_1"/>
</dbReference>
<dbReference type="Gene3D" id="3.40.50.2000">
    <property type="entry name" value="Glycogen Phosphorylase B"/>
    <property type="match status" value="2"/>
</dbReference>
<dbReference type="InterPro" id="IPR050194">
    <property type="entry name" value="Glycosyltransferase_grp1"/>
</dbReference>
<proteinExistence type="predicted"/>
<evidence type="ECO:0000313" key="3">
    <source>
        <dbReference type="Proteomes" id="UP000321578"/>
    </source>
</evidence>
<dbReference type="GO" id="GO:0016757">
    <property type="term" value="F:glycosyltransferase activity"/>
    <property type="evidence" value="ECO:0007669"/>
    <property type="project" value="InterPro"/>
</dbReference>
<dbReference type="Pfam" id="PF00534">
    <property type="entry name" value="Glycos_transf_1"/>
    <property type="match status" value="1"/>
</dbReference>
<dbReference type="Proteomes" id="UP000321578">
    <property type="component" value="Unassembled WGS sequence"/>
</dbReference>
<reference evidence="2 3" key="1">
    <citation type="submission" date="2019-08" db="EMBL/GenBank/DDBJ databases">
        <title>Genomes of Subsaximicrobium wynnwilliamsii strains.</title>
        <authorList>
            <person name="Bowman J.P."/>
        </authorList>
    </citation>
    <scope>NUCLEOTIDE SEQUENCE [LARGE SCALE GENOMIC DNA]</scope>
    <source>
        <strain evidence="2 3">2-80-2</strain>
    </source>
</reference>